<reference evidence="2 3" key="1">
    <citation type="submission" date="2014-04" db="EMBL/GenBank/DDBJ databases">
        <authorList>
            <consortium name="International Citrus Genome Consortium"/>
            <person name="Gmitter F."/>
            <person name="Chen C."/>
            <person name="Farmerie W."/>
            <person name="Harkins T."/>
            <person name="Desany B."/>
            <person name="Mohiuddin M."/>
            <person name="Kodira C."/>
            <person name="Borodovsky M."/>
            <person name="Lomsadze A."/>
            <person name="Burns P."/>
            <person name="Jenkins J."/>
            <person name="Prochnik S."/>
            <person name="Shu S."/>
            <person name="Chapman J."/>
            <person name="Pitluck S."/>
            <person name="Schmutz J."/>
            <person name="Rokhsar D."/>
        </authorList>
    </citation>
    <scope>NUCLEOTIDE SEQUENCE</scope>
</reference>
<name>A0A067E1Q7_CITSI</name>
<proteinExistence type="predicted"/>
<dbReference type="AlphaFoldDB" id="A0A067E1Q7"/>
<keyword evidence="3" id="KW-1185">Reference proteome</keyword>
<keyword evidence="1" id="KW-1133">Transmembrane helix</keyword>
<dbReference type="EMBL" id="KK785164">
    <property type="protein sequence ID" value="KDO47775.1"/>
    <property type="molecule type" value="Genomic_DNA"/>
</dbReference>
<evidence type="ECO:0000313" key="2">
    <source>
        <dbReference type="EMBL" id="KDO47775.1"/>
    </source>
</evidence>
<feature type="transmembrane region" description="Helical" evidence="1">
    <location>
        <begin position="12"/>
        <end position="31"/>
    </location>
</feature>
<accession>A0A067E1Q7</accession>
<feature type="transmembrane region" description="Helical" evidence="1">
    <location>
        <begin position="37"/>
        <end position="54"/>
    </location>
</feature>
<evidence type="ECO:0000256" key="1">
    <source>
        <dbReference type="SAM" id="Phobius"/>
    </source>
</evidence>
<keyword evidence="1" id="KW-0812">Transmembrane</keyword>
<organism evidence="2 3">
    <name type="scientific">Citrus sinensis</name>
    <name type="common">Sweet orange</name>
    <name type="synonym">Citrus aurantium var. sinensis</name>
    <dbReference type="NCBI Taxonomy" id="2711"/>
    <lineage>
        <taxon>Eukaryota</taxon>
        <taxon>Viridiplantae</taxon>
        <taxon>Streptophyta</taxon>
        <taxon>Embryophyta</taxon>
        <taxon>Tracheophyta</taxon>
        <taxon>Spermatophyta</taxon>
        <taxon>Magnoliopsida</taxon>
        <taxon>eudicotyledons</taxon>
        <taxon>Gunneridae</taxon>
        <taxon>Pentapetalae</taxon>
        <taxon>rosids</taxon>
        <taxon>malvids</taxon>
        <taxon>Sapindales</taxon>
        <taxon>Rutaceae</taxon>
        <taxon>Aurantioideae</taxon>
        <taxon>Citrus</taxon>
    </lineage>
</organism>
<gene>
    <name evidence="2" type="ORF">CISIN_1g035057mg</name>
</gene>
<evidence type="ECO:0000313" key="3">
    <source>
        <dbReference type="Proteomes" id="UP000027120"/>
    </source>
</evidence>
<sequence>MKHFHILGNRQVAKVLWSELIPGYLIFLYALKLLRSFRSFCVLIQICQLLIVIVRADLYSLDLFELLPLVPSFC</sequence>
<dbReference type="Proteomes" id="UP000027120">
    <property type="component" value="Unassembled WGS sequence"/>
</dbReference>
<keyword evidence="1" id="KW-0472">Membrane</keyword>
<protein>
    <submittedName>
        <fullName evidence="2">Uncharacterized protein</fullName>
    </submittedName>
</protein>